<dbReference type="EMBL" id="ARQD01000002">
    <property type="protein sequence ID" value="KIX85170.1"/>
    <property type="molecule type" value="Genomic_DNA"/>
</dbReference>
<dbReference type="AlphaFoldDB" id="A0A0D2I1W3"/>
<dbReference type="InterPro" id="IPR029058">
    <property type="entry name" value="AB_hydrolase_fold"/>
</dbReference>
<evidence type="ECO:0000313" key="4">
    <source>
        <dbReference type="Proteomes" id="UP000032214"/>
    </source>
</evidence>
<dbReference type="PANTHER" id="PTHR42776:SF27">
    <property type="entry name" value="DIPEPTIDYL PEPTIDASE FAMILY MEMBER 6"/>
    <property type="match status" value="1"/>
</dbReference>
<proteinExistence type="predicted"/>
<reference evidence="3 4" key="1">
    <citation type="journal article" date="2013" name="Proc. Natl. Acad. Sci. U.S.A.">
        <title>Candidate phylum TM6 genome recovered from a hospital sink biofilm provides genomic insights into this uncultivated phylum.</title>
        <authorList>
            <person name="McLean J.S."/>
            <person name="Lombardo M.J."/>
            <person name="Badger J.H."/>
            <person name="Edlund A."/>
            <person name="Novotny M."/>
            <person name="Yee-Greenbaum J."/>
            <person name="Vyahhi N."/>
            <person name="Hall A.P."/>
            <person name="Yang Y."/>
            <person name="Dupont C.L."/>
            <person name="Ziegler M.G."/>
            <person name="Chitsaz H."/>
            <person name="Allen A.E."/>
            <person name="Yooseph S."/>
            <person name="Tesler G."/>
            <person name="Pevzner P.A."/>
            <person name="Friedman R.M."/>
            <person name="Nealson K.H."/>
            <person name="Venter J.C."/>
            <person name="Lasken R.S."/>
        </authorList>
    </citation>
    <scope>NUCLEOTIDE SEQUENCE [LARGE SCALE GENOMIC DNA]</scope>
    <source>
        <strain evidence="3 4">TM6SC1</strain>
    </source>
</reference>
<sequence length="294" mass="33940">MKISSIHYLRTPLEYYRYEDLSPYEQSEYSLEEYNRYCTSLTTIKHIITWYRLIYQVDDIDIQGYIGMPASIQKLKYPAIIYCRGGCGDEGKITLKTLSDNLNHYIQGGFVVLATQYRGIAYSQGHDECGGQELEDVLALYTIATQIPEVDIERVYLVGFSRGTIMAWQALARKLPVKAAAMISGIADLRAMVTHRPVVYDILLSAIPNFTDNEQQAYQHRSALYWIDKINTPVILIANQKDPIVDVLQTYTMSAELEKHTKVYRSYVYDGMSHSLSEWYGELHKRIINFFNMY</sequence>
<keyword evidence="4" id="KW-1185">Reference proteome</keyword>
<feature type="domain" description="Peptidase S9 prolyl oligopeptidase catalytic" evidence="2">
    <location>
        <begin position="105"/>
        <end position="292"/>
    </location>
</feature>
<comment type="caution">
    <text evidence="3">The sequence shown here is derived from an EMBL/GenBank/DDBJ whole genome shotgun (WGS) entry which is preliminary data.</text>
</comment>
<organism evidence="3 4">
    <name type="scientific">candidate division TM6 bacterium JCVI TM6SC1</name>
    <dbReference type="NCBI Taxonomy" id="1306947"/>
    <lineage>
        <taxon>Bacteria</taxon>
        <taxon>Candidatus Babelota</taxon>
        <taxon>Vermiphilus</taxon>
    </lineage>
</organism>
<accession>A0A0D2I1W3</accession>
<dbReference type="InterPro" id="IPR001375">
    <property type="entry name" value="Peptidase_S9_cat"/>
</dbReference>
<dbReference type="STRING" id="1306947.J120_02405"/>
<dbReference type="Pfam" id="PF00326">
    <property type="entry name" value="Peptidase_S9"/>
    <property type="match status" value="1"/>
</dbReference>
<evidence type="ECO:0000256" key="1">
    <source>
        <dbReference type="ARBA" id="ARBA00022801"/>
    </source>
</evidence>
<dbReference type="GO" id="GO:0004252">
    <property type="term" value="F:serine-type endopeptidase activity"/>
    <property type="evidence" value="ECO:0007669"/>
    <property type="project" value="TreeGrafter"/>
</dbReference>
<dbReference type="Proteomes" id="UP000032214">
    <property type="component" value="Unassembled WGS sequence"/>
</dbReference>
<dbReference type="SUPFAM" id="SSF53474">
    <property type="entry name" value="alpha/beta-Hydrolases"/>
    <property type="match status" value="1"/>
</dbReference>
<evidence type="ECO:0000313" key="3">
    <source>
        <dbReference type="EMBL" id="KIX85170.1"/>
    </source>
</evidence>
<dbReference type="eggNOG" id="COG1506">
    <property type="taxonomic scope" value="Bacteria"/>
</dbReference>
<evidence type="ECO:0000259" key="2">
    <source>
        <dbReference type="Pfam" id="PF00326"/>
    </source>
</evidence>
<dbReference type="GO" id="GO:0006508">
    <property type="term" value="P:proteolysis"/>
    <property type="evidence" value="ECO:0007669"/>
    <property type="project" value="InterPro"/>
</dbReference>
<dbReference type="Gene3D" id="3.40.50.1820">
    <property type="entry name" value="alpha/beta hydrolase"/>
    <property type="match status" value="1"/>
</dbReference>
<name>A0A0D2I1W3_9BACT</name>
<dbReference type="PANTHER" id="PTHR42776">
    <property type="entry name" value="SERINE PEPTIDASE S9 FAMILY MEMBER"/>
    <property type="match status" value="1"/>
</dbReference>
<keyword evidence="1" id="KW-0378">Hydrolase</keyword>
<gene>
    <name evidence="3" type="ORF">J120_02405</name>
</gene>
<protein>
    <recommendedName>
        <fullName evidence="2">Peptidase S9 prolyl oligopeptidase catalytic domain-containing protein</fullName>
    </recommendedName>
</protein>